<proteinExistence type="predicted"/>
<dbReference type="Proteomes" id="UP001177021">
    <property type="component" value="Unassembled WGS sequence"/>
</dbReference>
<keyword evidence="2" id="KW-1185">Reference proteome</keyword>
<evidence type="ECO:0000313" key="2">
    <source>
        <dbReference type="Proteomes" id="UP001177021"/>
    </source>
</evidence>
<comment type="caution">
    <text evidence="1">The sequence shown here is derived from an EMBL/GenBank/DDBJ whole genome shotgun (WGS) entry which is preliminary data.</text>
</comment>
<protein>
    <submittedName>
        <fullName evidence="1">Uncharacterized protein</fullName>
    </submittedName>
</protein>
<reference evidence="1" key="1">
    <citation type="submission" date="2023-10" db="EMBL/GenBank/DDBJ databases">
        <authorList>
            <person name="Rodriguez Cubillos JULIANA M."/>
            <person name="De Vega J."/>
        </authorList>
    </citation>
    <scope>NUCLEOTIDE SEQUENCE</scope>
</reference>
<sequence length="107" mass="11681">MMLTPGAITSGLRIEGFVKLCLLAENIATAGALDFPITVPQNSIRASGLVVEFIFAVCLPKIIEAPPASSQLDPFLSFVDTSSAYIHFTLNFVRWKRPFEARLLLPS</sequence>
<evidence type="ECO:0000313" key="1">
    <source>
        <dbReference type="EMBL" id="CAJ2632880.1"/>
    </source>
</evidence>
<accession>A0ACB0ILN1</accession>
<name>A0ACB0ILN1_TRIPR</name>
<dbReference type="EMBL" id="CASHSV030000001">
    <property type="protein sequence ID" value="CAJ2632880.1"/>
    <property type="molecule type" value="Genomic_DNA"/>
</dbReference>
<gene>
    <name evidence="1" type="ORF">MILVUS5_LOCUS4079</name>
</gene>
<organism evidence="1 2">
    <name type="scientific">Trifolium pratense</name>
    <name type="common">Red clover</name>
    <dbReference type="NCBI Taxonomy" id="57577"/>
    <lineage>
        <taxon>Eukaryota</taxon>
        <taxon>Viridiplantae</taxon>
        <taxon>Streptophyta</taxon>
        <taxon>Embryophyta</taxon>
        <taxon>Tracheophyta</taxon>
        <taxon>Spermatophyta</taxon>
        <taxon>Magnoliopsida</taxon>
        <taxon>eudicotyledons</taxon>
        <taxon>Gunneridae</taxon>
        <taxon>Pentapetalae</taxon>
        <taxon>rosids</taxon>
        <taxon>fabids</taxon>
        <taxon>Fabales</taxon>
        <taxon>Fabaceae</taxon>
        <taxon>Papilionoideae</taxon>
        <taxon>50 kb inversion clade</taxon>
        <taxon>NPAAA clade</taxon>
        <taxon>Hologalegina</taxon>
        <taxon>IRL clade</taxon>
        <taxon>Trifolieae</taxon>
        <taxon>Trifolium</taxon>
    </lineage>
</organism>